<protein>
    <submittedName>
        <fullName evidence="1">Uncharacterized protein</fullName>
    </submittedName>
</protein>
<dbReference type="AlphaFoldDB" id="A0A0K2T4T4"/>
<sequence>MNWCIRDCIFNMIKTDLYLLRPLKGFTFPRQFMKWSRLSRKVGNEMSVVLNHTQEVFDFHT</sequence>
<proteinExistence type="predicted"/>
<reference evidence="1" key="1">
    <citation type="submission" date="2014-05" db="EMBL/GenBank/DDBJ databases">
        <authorList>
            <person name="Chronopoulou M."/>
        </authorList>
    </citation>
    <scope>NUCLEOTIDE SEQUENCE</scope>
    <source>
        <tissue evidence="1">Whole organism</tissue>
    </source>
</reference>
<evidence type="ECO:0000313" key="1">
    <source>
        <dbReference type="EMBL" id="CDW20597.1"/>
    </source>
</evidence>
<name>A0A0K2T4T4_LEPSM</name>
<accession>A0A0K2T4T4</accession>
<organism evidence="1">
    <name type="scientific">Lepeophtheirus salmonis</name>
    <name type="common">Salmon louse</name>
    <name type="synonym">Caligus salmonis</name>
    <dbReference type="NCBI Taxonomy" id="72036"/>
    <lineage>
        <taxon>Eukaryota</taxon>
        <taxon>Metazoa</taxon>
        <taxon>Ecdysozoa</taxon>
        <taxon>Arthropoda</taxon>
        <taxon>Crustacea</taxon>
        <taxon>Multicrustacea</taxon>
        <taxon>Hexanauplia</taxon>
        <taxon>Copepoda</taxon>
        <taxon>Siphonostomatoida</taxon>
        <taxon>Caligidae</taxon>
        <taxon>Lepeophtheirus</taxon>
    </lineage>
</organism>
<dbReference type="EMBL" id="HACA01003236">
    <property type="protein sequence ID" value="CDW20597.1"/>
    <property type="molecule type" value="Transcribed_RNA"/>
</dbReference>